<organism evidence="2">
    <name type="scientific">Kitasatospora camelliae</name>
    <dbReference type="NCBI Taxonomy" id="3156397"/>
    <lineage>
        <taxon>Bacteria</taxon>
        <taxon>Bacillati</taxon>
        <taxon>Actinomycetota</taxon>
        <taxon>Actinomycetes</taxon>
        <taxon>Kitasatosporales</taxon>
        <taxon>Streptomycetaceae</taxon>
        <taxon>Kitasatospora</taxon>
    </lineage>
</organism>
<name>A0AAU8JX99_9ACTN</name>
<protein>
    <submittedName>
        <fullName evidence="2">Uncharacterized protein</fullName>
    </submittedName>
</protein>
<feature type="transmembrane region" description="Helical" evidence="1">
    <location>
        <begin position="25"/>
        <end position="46"/>
    </location>
</feature>
<evidence type="ECO:0000313" key="2">
    <source>
        <dbReference type="EMBL" id="XCM80459.1"/>
    </source>
</evidence>
<accession>A0AAU8JX99</accession>
<keyword evidence="1" id="KW-0812">Transmembrane</keyword>
<dbReference type="KEGG" id="kcm:ABWK59_16795"/>
<gene>
    <name evidence="2" type="ORF">ABWK59_16795</name>
</gene>
<dbReference type="RefSeq" id="WP_354641396.1">
    <property type="nucleotide sequence ID" value="NZ_CP159872.1"/>
</dbReference>
<evidence type="ECO:0000256" key="1">
    <source>
        <dbReference type="SAM" id="Phobius"/>
    </source>
</evidence>
<keyword evidence="1" id="KW-0472">Membrane</keyword>
<keyword evidence="1" id="KW-1133">Transmembrane helix</keyword>
<reference evidence="2" key="1">
    <citation type="submission" date="2024-06" db="EMBL/GenBank/DDBJ databases">
        <title>The genome sequences of Kitasatospora sp. strain HUAS MG31.</title>
        <authorList>
            <person name="Mo P."/>
        </authorList>
    </citation>
    <scope>NUCLEOTIDE SEQUENCE</scope>
    <source>
        <strain evidence="2">HUAS MG31</strain>
    </source>
</reference>
<dbReference type="EMBL" id="CP159872">
    <property type="protein sequence ID" value="XCM80459.1"/>
    <property type="molecule type" value="Genomic_DNA"/>
</dbReference>
<dbReference type="AlphaFoldDB" id="A0AAU8JX99"/>
<proteinExistence type="predicted"/>
<sequence length="55" mass="5902">MALVLFLIVLAIVLGLVGAVADGLLYLLFIGIAVLLLALVISVVRFRRGGRRPTR</sequence>